<accession>A0ABR4E590</accession>
<reference evidence="4 5" key="1">
    <citation type="submission" date="2024-03" db="EMBL/GenBank/DDBJ databases">
        <title>A high-quality draft genome sequence of Diaporthe vaccinii, a causative agent of upright dieback and viscid rot disease in cranberry plants.</title>
        <authorList>
            <person name="Sarrasin M."/>
            <person name="Lang B.F."/>
            <person name="Burger G."/>
        </authorList>
    </citation>
    <scope>NUCLEOTIDE SEQUENCE [LARGE SCALE GENOMIC DNA]</scope>
    <source>
        <strain evidence="4 5">IS7</strain>
    </source>
</reference>
<evidence type="ECO:0000313" key="4">
    <source>
        <dbReference type="EMBL" id="KAL2277589.1"/>
    </source>
</evidence>
<evidence type="ECO:0000256" key="3">
    <source>
        <dbReference type="SAM" id="SignalP"/>
    </source>
</evidence>
<keyword evidence="3" id="KW-0732">Signal</keyword>
<evidence type="ECO:0000256" key="1">
    <source>
        <dbReference type="ARBA" id="ARBA00022722"/>
    </source>
</evidence>
<dbReference type="Proteomes" id="UP001600888">
    <property type="component" value="Unassembled WGS sequence"/>
</dbReference>
<feature type="chain" id="PRO_5046617781" evidence="3">
    <location>
        <begin position="21"/>
        <end position="317"/>
    </location>
</feature>
<organism evidence="4 5">
    <name type="scientific">Diaporthe vaccinii</name>
    <dbReference type="NCBI Taxonomy" id="105482"/>
    <lineage>
        <taxon>Eukaryota</taxon>
        <taxon>Fungi</taxon>
        <taxon>Dikarya</taxon>
        <taxon>Ascomycota</taxon>
        <taxon>Pezizomycotina</taxon>
        <taxon>Sordariomycetes</taxon>
        <taxon>Sordariomycetidae</taxon>
        <taxon>Diaporthales</taxon>
        <taxon>Diaporthaceae</taxon>
        <taxon>Diaporthe</taxon>
        <taxon>Diaporthe eres species complex</taxon>
    </lineage>
</organism>
<gene>
    <name evidence="4" type="ORF">FJTKL_15337</name>
</gene>
<sequence>MRAFCLLLGILLAFLGVASATPTGTPTTLEGATRASLGPRRNGYSDLPSLVVSYNWGQPYNAIPEFVMANDPDTGNDAIIYTQEEIYTAMQQGYEVLQRTRDPSPGEFITYGNAEYPYPVDLEEMDLESTHWGRYGDNENMRMYAWPLIWTNSWTGFNQNPGMDRVVFNENGVYLGVITRRPCNTQPSGGYRWCPPTNGYGQWIAKQVGGTRGWDWTGVPPGGGIDYTPPSRWNIASSQRQIWWDLNPGGMAPVGSIGMQVNSSNPPPVDMTPPGGPFDDDNPLQFPPWDNSTGVWQTYVPSNDTQGGRTLRYIHWA</sequence>
<dbReference type="EMBL" id="JBAWTH010000097">
    <property type="protein sequence ID" value="KAL2277589.1"/>
    <property type="molecule type" value="Genomic_DNA"/>
</dbReference>
<feature type="signal peptide" evidence="3">
    <location>
        <begin position="1"/>
        <end position="20"/>
    </location>
</feature>
<comment type="caution">
    <text evidence="4">The sequence shown here is derived from an EMBL/GenBank/DDBJ whole genome shotgun (WGS) entry which is preliminary data.</text>
</comment>
<evidence type="ECO:0000256" key="2">
    <source>
        <dbReference type="ARBA" id="ARBA00022801"/>
    </source>
</evidence>
<keyword evidence="5" id="KW-1185">Reference proteome</keyword>
<dbReference type="SUPFAM" id="SSF53933">
    <property type="entry name" value="Microbial ribonucleases"/>
    <property type="match status" value="1"/>
</dbReference>
<keyword evidence="1" id="KW-0540">Nuclease</keyword>
<dbReference type="InterPro" id="IPR016191">
    <property type="entry name" value="Ribonuclease/ribotoxin"/>
</dbReference>
<keyword evidence="2" id="KW-0378">Hydrolase</keyword>
<dbReference type="Gene3D" id="3.10.450.30">
    <property type="entry name" value="Microbial ribonucleases"/>
    <property type="match status" value="1"/>
</dbReference>
<proteinExistence type="predicted"/>
<evidence type="ECO:0000313" key="5">
    <source>
        <dbReference type="Proteomes" id="UP001600888"/>
    </source>
</evidence>
<protein>
    <submittedName>
        <fullName evidence="4">Uncharacterized protein</fullName>
    </submittedName>
</protein>
<name>A0ABR4E590_9PEZI</name>